<accession>A0A0E9T1U6</accession>
<name>A0A0E9T1U6_ANGAN</name>
<protein>
    <submittedName>
        <fullName evidence="1">Uncharacterized protein</fullName>
    </submittedName>
</protein>
<dbReference type="AlphaFoldDB" id="A0A0E9T1U6"/>
<dbReference type="EMBL" id="GBXM01061652">
    <property type="protein sequence ID" value="JAH46925.1"/>
    <property type="molecule type" value="Transcribed_RNA"/>
</dbReference>
<evidence type="ECO:0000313" key="1">
    <source>
        <dbReference type="EMBL" id="JAH46925.1"/>
    </source>
</evidence>
<reference evidence="1" key="2">
    <citation type="journal article" date="2015" name="Fish Shellfish Immunol.">
        <title>Early steps in the European eel (Anguilla anguilla)-Vibrio vulnificus interaction in the gills: Role of the RtxA13 toxin.</title>
        <authorList>
            <person name="Callol A."/>
            <person name="Pajuelo D."/>
            <person name="Ebbesson L."/>
            <person name="Teles M."/>
            <person name="MacKenzie S."/>
            <person name="Amaro C."/>
        </authorList>
    </citation>
    <scope>NUCLEOTIDE SEQUENCE</scope>
</reference>
<sequence>MWAQQVELIAVETSLVVRADSYRDAEDFINTLAIVKKYL</sequence>
<organism evidence="1">
    <name type="scientific">Anguilla anguilla</name>
    <name type="common">European freshwater eel</name>
    <name type="synonym">Muraena anguilla</name>
    <dbReference type="NCBI Taxonomy" id="7936"/>
    <lineage>
        <taxon>Eukaryota</taxon>
        <taxon>Metazoa</taxon>
        <taxon>Chordata</taxon>
        <taxon>Craniata</taxon>
        <taxon>Vertebrata</taxon>
        <taxon>Euteleostomi</taxon>
        <taxon>Actinopterygii</taxon>
        <taxon>Neopterygii</taxon>
        <taxon>Teleostei</taxon>
        <taxon>Anguilliformes</taxon>
        <taxon>Anguillidae</taxon>
        <taxon>Anguilla</taxon>
    </lineage>
</organism>
<reference evidence="1" key="1">
    <citation type="submission" date="2014-11" db="EMBL/GenBank/DDBJ databases">
        <authorList>
            <person name="Amaro Gonzalez C."/>
        </authorList>
    </citation>
    <scope>NUCLEOTIDE SEQUENCE</scope>
</reference>
<proteinExistence type="predicted"/>